<dbReference type="AlphaFoldDB" id="A0A0M5KZS3"/>
<dbReference type="EMBL" id="CP012390">
    <property type="protein sequence ID" value="ALE19409.1"/>
    <property type="molecule type" value="Genomic_DNA"/>
</dbReference>
<sequence length="120" mass="13644">MVEIKFNKDFGKVPRHKANTANRNIQKTMEPNKTLDQKVNAIVREFNTAYKGTGLENFGDTLKDTIKKMVKDGGAPRQYAHTVYKQLDKLFSLVLGQRSSRSHKTLPASRYRISQSTNGE</sequence>
<gene>
    <name evidence="1" type="ORF">AL705_07570</name>
</gene>
<evidence type="ECO:0000313" key="1">
    <source>
        <dbReference type="EMBL" id="ALE19409.1"/>
    </source>
</evidence>
<evidence type="ECO:0000313" key="2">
    <source>
        <dbReference type="Proteomes" id="UP000068137"/>
    </source>
</evidence>
<dbReference type="Proteomes" id="UP000068137">
    <property type="component" value="Chromosome"/>
</dbReference>
<reference evidence="1 2" key="1">
    <citation type="journal article" date="2015" name="Genome Announc.">
        <title>Complete Genome Sequences for Two Strains of a Novel Fastidious, Partially Acid-Fast, Gram-Positive Corynebacterineae Bacterium, Derived from Human Clinical Samples.</title>
        <authorList>
            <person name="Nicholson A.C."/>
            <person name="Bell M."/>
            <person name="Humrighouse B.W."/>
            <person name="McQuiston J.R."/>
        </authorList>
    </citation>
    <scope>NUCLEOTIDE SEQUENCE [LARGE SCALE GENOMIC DNA]</scope>
    <source>
        <strain evidence="1 2">X1698</strain>
    </source>
</reference>
<protein>
    <submittedName>
        <fullName evidence="1">Uncharacterized protein</fullName>
    </submittedName>
</protein>
<organism evidence="1 2">
    <name type="scientific">Lawsonella clevelandensis</name>
    <dbReference type="NCBI Taxonomy" id="1528099"/>
    <lineage>
        <taxon>Bacteria</taxon>
        <taxon>Bacillati</taxon>
        <taxon>Actinomycetota</taxon>
        <taxon>Actinomycetes</taxon>
        <taxon>Mycobacteriales</taxon>
        <taxon>Lawsonellaceae</taxon>
        <taxon>Lawsonella</taxon>
    </lineage>
</organism>
<proteinExistence type="predicted"/>
<accession>A0A0M5KZS3</accession>
<name>A0A0M5KZS3_9ACTN</name>
<dbReference type="KEGG" id="cbq:AL705_07570"/>